<dbReference type="InterPro" id="IPR037066">
    <property type="entry name" value="Plug_dom_sf"/>
</dbReference>
<dbReference type="PANTHER" id="PTHR30069">
    <property type="entry name" value="TONB-DEPENDENT OUTER MEMBRANE RECEPTOR"/>
    <property type="match status" value="1"/>
</dbReference>
<dbReference type="InterPro" id="IPR000531">
    <property type="entry name" value="Beta-barrel_TonB"/>
</dbReference>
<evidence type="ECO:0000256" key="5">
    <source>
        <dbReference type="ARBA" id="ARBA00022729"/>
    </source>
</evidence>
<dbReference type="InterPro" id="IPR039426">
    <property type="entry name" value="TonB-dep_rcpt-like"/>
</dbReference>
<dbReference type="GO" id="GO:0044718">
    <property type="term" value="P:siderophore transmembrane transport"/>
    <property type="evidence" value="ECO:0007669"/>
    <property type="project" value="TreeGrafter"/>
</dbReference>
<dbReference type="InterPro" id="IPR008969">
    <property type="entry name" value="CarboxyPept-like_regulatory"/>
</dbReference>
<keyword evidence="5" id="KW-0732">Signal</keyword>
<evidence type="ECO:0000313" key="15">
    <source>
        <dbReference type="Proteomes" id="UP001060919"/>
    </source>
</evidence>
<gene>
    <name evidence="14" type="ORF">AsAng_0054620</name>
</gene>
<dbReference type="EMBL" id="AP026867">
    <property type="protein sequence ID" value="BDS14681.1"/>
    <property type="molecule type" value="Genomic_DNA"/>
</dbReference>
<feature type="domain" description="TonB-dependent receptor plug" evidence="13">
    <location>
        <begin position="118"/>
        <end position="223"/>
    </location>
</feature>
<keyword evidence="4 10" id="KW-0812">Transmembrane</keyword>
<dbReference type="Pfam" id="PF07715">
    <property type="entry name" value="Plug"/>
    <property type="match status" value="1"/>
</dbReference>
<dbReference type="Gene3D" id="2.40.170.20">
    <property type="entry name" value="TonB-dependent receptor, beta-barrel domain"/>
    <property type="match status" value="1"/>
</dbReference>
<dbReference type="PANTHER" id="PTHR30069:SF29">
    <property type="entry name" value="HEMOGLOBIN AND HEMOGLOBIN-HAPTOGLOBIN-BINDING PROTEIN 1-RELATED"/>
    <property type="match status" value="1"/>
</dbReference>
<proteinExistence type="inferred from homology"/>
<dbReference type="SUPFAM" id="SSF49464">
    <property type="entry name" value="Carboxypeptidase regulatory domain-like"/>
    <property type="match status" value="1"/>
</dbReference>
<dbReference type="Pfam" id="PF00593">
    <property type="entry name" value="TonB_dep_Rec_b-barrel"/>
    <property type="match status" value="1"/>
</dbReference>
<evidence type="ECO:0000256" key="10">
    <source>
        <dbReference type="PROSITE-ProRule" id="PRU01360"/>
    </source>
</evidence>
<evidence type="ECO:0000313" key="14">
    <source>
        <dbReference type="EMBL" id="BDS14681.1"/>
    </source>
</evidence>
<keyword evidence="7 10" id="KW-0472">Membrane</keyword>
<evidence type="ECO:0000256" key="11">
    <source>
        <dbReference type="RuleBase" id="RU003357"/>
    </source>
</evidence>
<protein>
    <submittedName>
        <fullName evidence="14">TonB-dependent receptor</fullName>
    </submittedName>
</protein>
<evidence type="ECO:0000259" key="13">
    <source>
        <dbReference type="Pfam" id="PF07715"/>
    </source>
</evidence>
<comment type="similarity">
    <text evidence="10 11">Belongs to the TonB-dependent receptor family.</text>
</comment>
<sequence length="777" mass="88273">MKQLLVLSLIIFLAQISYGQTLLSGLVTDRETGEPLIGVTISQKGTTAGTTTDINGNYQLKLEKGKHLIVFRYVGFKPLEQEIVSDGETEMVFDIALWEDVLEGETIIVTDGKYEKKLEESTVSIDVIGSQQLENNNITSLDEIVQKTSGVQITDGQISIRGGAGYAYGVGSRVIFLVDGQALLSAELSDVKWNFMPVENTEQIEIIKGAASVLYGSAALNGVVNLRTAYPKGNKPYTAISMYAGIYDQPRIDSMRWFKPKDGMAEMPMFAGLYFAHRQKPHKNVDLVIGGNVHLKNGYYKGADERRFRFNFNTRIRVPKSEGRLSYGLNGNLMYHEDGRFFMAEDMTNNAYINLTEINRDRYYSITLDPYFTAFDQSDNKHDVRARWFRISKVQTDEDSEADLVSLEYQFQRNFANQWIVTAGAVGQYMHVNSILFADINTHWSERALFTASSVGAYAQVDKKFWNRLSTTLGLRWEGFLVDSIFTPTLPILRAGVNFEASPNDFIRASFGQGFRFPSMAERYFNEKIPGTFWGIYPNPDLLPEVGWSTEIAYRHTFVGKNFKIYADLAFFWMEYENMVEFALGVHPQGPGFSFVNISKARLAGWELSTQGVFQLGKIPLRIWGGYTYSFPGDLSSDTSRLRNLGTFVGKVFTTFVDGVQRNDLDDILKYRRLHTVRLDLETELWGITLGTALNYNSFMDKIDALFEFNLITKGVSSFRAIHNKGYWLWDLRIGYKFNDKQRINLVVQNVLNEEYANRPAQMGAPRSFSLKYSQVF</sequence>
<evidence type="ECO:0000256" key="7">
    <source>
        <dbReference type="ARBA" id="ARBA00023136"/>
    </source>
</evidence>
<evidence type="ECO:0000256" key="9">
    <source>
        <dbReference type="ARBA" id="ARBA00023237"/>
    </source>
</evidence>
<evidence type="ECO:0000256" key="2">
    <source>
        <dbReference type="ARBA" id="ARBA00022448"/>
    </source>
</evidence>
<keyword evidence="2 10" id="KW-0813">Transport</keyword>
<dbReference type="AlphaFoldDB" id="A0A916DX43"/>
<evidence type="ECO:0000256" key="6">
    <source>
        <dbReference type="ARBA" id="ARBA00023077"/>
    </source>
</evidence>
<dbReference type="Gene3D" id="2.60.40.1120">
    <property type="entry name" value="Carboxypeptidase-like, regulatory domain"/>
    <property type="match status" value="1"/>
</dbReference>
<evidence type="ECO:0000256" key="8">
    <source>
        <dbReference type="ARBA" id="ARBA00023170"/>
    </source>
</evidence>
<evidence type="ECO:0000256" key="1">
    <source>
        <dbReference type="ARBA" id="ARBA00004571"/>
    </source>
</evidence>
<reference evidence="14" key="1">
    <citation type="submission" date="2022-09" db="EMBL/GenBank/DDBJ databases">
        <title>Aureispira anguillicida sp. nov., isolated from Leptocephalus of Japanese eel Anguilla japonica.</title>
        <authorList>
            <person name="Yuasa K."/>
            <person name="Mekata T."/>
            <person name="Ikunari K."/>
        </authorList>
    </citation>
    <scope>NUCLEOTIDE SEQUENCE</scope>
    <source>
        <strain evidence="14">EL160426</strain>
    </source>
</reference>
<dbReference type="GO" id="GO:0009279">
    <property type="term" value="C:cell outer membrane"/>
    <property type="evidence" value="ECO:0007669"/>
    <property type="project" value="UniProtKB-SubCell"/>
</dbReference>
<organism evidence="14 15">
    <name type="scientific">Aureispira anguillae</name>
    <dbReference type="NCBI Taxonomy" id="2864201"/>
    <lineage>
        <taxon>Bacteria</taxon>
        <taxon>Pseudomonadati</taxon>
        <taxon>Bacteroidota</taxon>
        <taxon>Saprospiria</taxon>
        <taxon>Saprospirales</taxon>
        <taxon>Saprospiraceae</taxon>
        <taxon>Aureispira</taxon>
    </lineage>
</organism>
<dbReference type="Pfam" id="PF13715">
    <property type="entry name" value="CarbopepD_reg_2"/>
    <property type="match status" value="1"/>
</dbReference>
<dbReference type="InterPro" id="IPR036942">
    <property type="entry name" value="Beta-barrel_TonB_sf"/>
</dbReference>
<accession>A0A916DX43</accession>
<dbReference type="RefSeq" id="WP_264789898.1">
    <property type="nucleotide sequence ID" value="NZ_AP026867.1"/>
</dbReference>
<dbReference type="Gene3D" id="2.170.130.10">
    <property type="entry name" value="TonB-dependent receptor, plug domain"/>
    <property type="match status" value="1"/>
</dbReference>
<dbReference type="GO" id="GO:0015344">
    <property type="term" value="F:siderophore uptake transmembrane transporter activity"/>
    <property type="evidence" value="ECO:0007669"/>
    <property type="project" value="TreeGrafter"/>
</dbReference>
<dbReference type="InterPro" id="IPR012910">
    <property type="entry name" value="Plug_dom"/>
</dbReference>
<feature type="domain" description="TonB-dependent receptor-like beta-barrel" evidence="12">
    <location>
        <begin position="311"/>
        <end position="751"/>
    </location>
</feature>
<dbReference type="Proteomes" id="UP001060919">
    <property type="component" value="Chromosome"/>
</dbReference>
<dbReference type="PROSITE" id="PS52016">
    <property type="entry name" value="TONB_DEPENDENT_REC_3"/>
    <property type="match status" value="1"/>
</dbReference>
<keyword evidence="8 14" id="KW-0675">Receptor</keyword>
<evidence type="ECO:0000259" key="12">
    <source>
        <dbReference type="Pfam" id="PF00593"/>
    </source>
</evidence>
<evidence type="ECO:0000256" key="4">
    <source>
        <dbReference type="ARBA" id="ARBA00022692"/>
    </source>
</evidence>
<dbReference type="KEGG" id="aup:AsAng_0054620"/>
<name>A0A916DX43_9BACT</name>
<comment type="subcellular location">
    <subcellularLocation>
        <location evidence="1 10">Cell outer membrane</location>
        <topology evidence="1 10">Multi-pass membrane protein</topology>
    </subcellularLocation>
</comment>
<keyword evidence="3 10" id="KW-1134">Transmembrane beta strand</keyword>
<evidence type="ECO:0000256" key="3">
    <source>
        <dbReference type="ARBA" id="ARBA00022452"/>
    </source>
</evidence>
<keyword evidence="9 10" id="KW-0998">Cell outer membrane</keyword>
<keyword evidence="15" id="KW-1185">Reference proteome</keyword>
<keyword evidence="6 11" id="KW-0798">TonB box</keyword>
<dbReference type="SUPFAM" id="SSF56935">
    <property type="entry name" value="Porins"/>
    <property type="match status" value="1"/>
</dbReference>